<dbReference type="EMBL" id="JBBBZM010000021">
    <property type="protein sequence ID" value="KAL0638475.1"/>
    <property type="molecule type" value="Genomic_DNA"/>
</dbReference>
<accession>A0ABR3GRF9</accession>
<dbReference type="Gene3D" id="2.60.40.420">
    <property type="entry name" value="Cupredoxins - blue copper proteins"/>
    <property type="match status" value="1"/>
</dbReference>
<comment type="caution">
    <text evidence="2">The sequence shown here is derived from an EMBL/GenBank/DDBJ whole genome shotgun (WGS) entry which is preliminary data.</text>
</comment>
<feature type="chain" id="PRO_5045949068" description="Cupredoxin" evidence="1">
    <location>
        <begin position="18"/>
        <end position="350"/>
    </location>
</feature>
<dbReference type="PANTHER" id="PTHR34883:SF4">
    <property type="entry name" value="CUPREDOXIN"/>
    <property type="match status" value="1"/>
</dbReference>
<keyword evidence="3" id="KW-1185">Reference proteome</keyword>
<gene>
    <name evidence="2" type="ORF">Q9L58_002411</name>
</gene>
<protein>
    <recommendedName>
        <fullName evidence="4">Cupredoxin</fullName>
    </recommendedName>
</protein>
<dbReference type="PANTHER" id="PTHR34883">
    <property type="entry name" value="SERINE-RICH PROTEIN, PUTATIVE-RELATED-RELATED"/>
    <property type="match status" value="1"/>
</dbReference>
<dbReference type="InterPro" id="IPR052953">
    <property type="entry name" value="Ser-rich/MCO-related"/>
</dbReference>
<proteinExistence type="predicted"/>
<feature type="signal peptide" evidence="1">
    <location>
        <begin position="1"/>
        <end position="17"/>
    </location>
</feature>
<dbReference type="InterPro" id="IPR008972">
    <property type="entry name" value="Cupredoxin"/>
</dbReference>
<organism evidence="2 3">
    <name type="scientific">Discina gigas</name>
    <dbReference type="NCBI Taxonomy" id="1032678"/>
    <lineage>
        <taxon>Eukaryota</taxon>
        <taxon>Fungi</taxon>
        <taxon>Dikarya</taxon>
        <taxon>Ascomycota</taxon>
        <taxon>Pezizomycotina</taxon>
        <taxon>Pezizomycetes</taxon>
        <taxon>Pezizales</taxon>
        <taxon>Discinaceae</taxon>
        <taxon>Discina</taxon>
    </lineage>
</organism>
<evidence type="ECO:0008006" key="4">
    <source>
        <dbReference type="Google" id="ProtNLM"/>
    </source>
</evidence>
<dbReference type="Proteomes" id="UP001447188">
    <property type="component" value="Unassembled WGS sequence"/>
</dbReference>
<name>A0ABR3GRF9_9PEZI</name>
<sequence length="350" mass="35211">MRFSTALSVISAAGALANNMAMSGAPPSGYADTWASQPAALVEPSKMVHETSASPVMMHDATPTTMMHDITSTAMMHETTSAAMIHETVSAAVMHDVTSAASGYTASVSPPMVHEGPVTHTVVVGGTAGLVYTPSEVKAAVGDIVHFVFMSQNHTVTESTFATPCNKKAVDAPDSGFMANANNTVVPAPTWRYTVTSLDPTWWYCKQRTGTHCGKGMVFAINPTAAKSFDTFKMAAISINGTAAATGTTAAAVIATPVGTVTLIAGGGSSAAETGTAIVTSEAATGTGAATALVTDSALASPAPVAPIAVGWNEGGASCQCACFCGVSAYPPGDGVGSYGGYPGSMAAPW</sequence>
<evidence type="ECO:0000313" key="2">
    <source>
        <dbReference type="EMBL" id="KAL0638475.1"/>
    </source>
</evidence>
<dbReference type="SUPFAM" id="SSF49503">
    <property type="entry name" value="Cupredoxins"/>
    <property type="match status" value="1"/>
</dbReference>
<reference evidence="2 3" key="1">
    <citation type="submission" date="2024-02" db="EMBL/GenBank/DDBJ databases">
        <title>Discinaceae phylogenomics.</title>
        <authorList>
            <person name="Dirks A.C."/>
            <person name="James T.Y."/>
        </authorList>
    </citation>
    <scope>NUCLEOTIDE SEQUENCE [LARGE SCALE GENOMIC DNA]</scope>
    <source>
        <strain evidence="2 3">ACD0624</strain>
    </source>
</reference>
<dbReference type="CDD" id="cd00920">
    <property type="entry name" value="Cupredoxin"/>
    <property type="match status" value="1"/>
</dbReference>
<evidence type="ECO:0000313" key="3">
    <source>
        <dbReference type="Proteomes" id="UP001447188"/>
    </source>
</evidence>
<evidence type="ECO:0000256" key="1">
    <source>
        <dbReference type="SAM" id="SignalP"/>
    </source>
</evidence>
<keyword evidence="1" id="KW-0732">Signal</keyword>